<evidence type="ECO:0000313" key="2">
    <source>
        <dbReference type="EMBL" id="CBZ25227.1"/>
    </source>
</evidence>
<organism evidence="2 3">
    <name type="scientific">Leishmania mexicana (strain MHOM/GT/2001/U1103)</name>
    <dbReference type="NCBI Taxonomy" id="929439"/>
    <lineage>
        <taxon>Eukaryota</taxon>
        <taxon>Discoba</taxon>
        <taxon>Euglenozoa</taxon>
        <taxon>Kinetoplastea</taxon>
        <taxon>Metakinetoplastina</taxon>
        <taxon>Trypanosomatida</taxon>
        <taxon>Trypanosomatidae</taxon>
        <taxon>Leishmaniinae</taxon>
        <taxon>Leishmania</taxon>
    </lineage>
</organism>
<dbReference type="AlphaFoldDB" id="E9AQK8"/>
<dbReference type="RefSeq" id="XP_003873735.1">
    <property type="nucleotide sequence ID" value="XM_003873686.1"/>
</dbReference>
<keyword evidence="1" id="KW-1133">Transmembrane helix</keyword>
<dbReference type="PhylomeDB" id="E9AQK8"/>
<dbReference type="Proteomes" id="UP000007259">
    <property type="component" value="Chromosome 16"/>
</dbReference>
<feature type="transmembrane region" description="Helical" evidence="1">
    <location>
        <begin position="76"/>
        <end position="105"/>
    </location>
</feature>
<evidence type="ECO:0000313" key="3">
    <source>
        <dbReference type="Proteomes" id="UP000007259"/>
    </source>
</evidence>
<dbReference type="VEuPathDB" id="TriTrypDB:LmxM.16.0500"/>
<protein>
    <recommendedName>
        <fullName evidence="4">Amastin-like protein</fullName>
    </recommendedName>
</protein>
<dbReference type="EMBL" id="FR799569">
    <property type="protein sequence ID" value="CBZ25227.1"/>
    <property type="molecule type" value="Genomic_DNA"/>
</dbReference>
<dbReference type="OMA" id="CWTTAGY"/>
<keyword evidence="1" id="KW-0812">Transmembrane</keyword>
<dbReference type="PROSITE" id="PS51257">
    <property type="entry name" value="PROKAR_LIPOPROTEIN"/>
    <property type="match status" value="1"/>
</dbReference>
<accession>E9AQK8</accession>
<evidence type="ECO:0000256" key="1">
    <source>
        <dbReference type="SAM" id="Phobius"/>
    </source>
</evidence>
<dbReference type="PANTHER" id="PTHR40741:SF1">
    <property type="entry name" value="AMASTIN"/>
    <property type="match status" value="1"/>
</dbReference>
<sequence length="216" mass="23639">MRCCRLILLLLMLLFTGCIVAAILLPIYRKDSNETVLTKYRVFFWFNESINVSGTPPSTLILRTYSFAILCQKARIFFIVMAILSVVAAAIAGVACLTLACWTMAGYNISLGVTSLLLTIFAMLFSVVVLAAAVFVFKTDFCVSEGMAYLQAPRTNGYRLGEGFFLLCIAVGGFLLLVVMQALCLCCDCRSRPVRSGRACDTKNDTSNLQNGGPYP</sequence>
<name>E9AQK8_LEIMU</name>
<keyword evidence="3" id="KW-1185">Reference proteome</keyword>
<proteinExistence type="predicted"/>
<feature type="transmembrane region" description="Helical" evidence="1">
    <location>
        <begin position="6"/>
        <end position="28"/>
    </location>
</feature>
<keyword evidence="1" id="KW-0472">Membrane</keyword>
<gene>
    <name evidence="2" type="ORF">LMXM_16_0500</name>
</gene>
<evidence type="ECO:0008006" key="4">
    <source>
        <dbReference type="Google" id="ProtNLM"/>
    </source>
</evidence>
<dbReference type="GeneID" id="13450331"/>
<feature type="transmembrane region" description="Helical" evidence="1">
    <location>
        <begin position="164"/>
        <end position="183"/>
    </location>
</feature>
<dbReference type="OrthoDB" id="267214at2759"/>
<dbReference type="KEGG" id="lmi:LMXM_16_0500"/>
<feature type="transmembrane region" description="Helical" evidence="1">
    <location>
        <begin position="111"/>
        <end position="137"/>
    </location>
</feature>
<reference evidence="2 3" key="1">
    <citation type="journal article" date="2011" name="Genome Res.">
        <title>Chromosome and gene copy number variation allow major structural change between species and strains of Leishmania.</title>
        <authorList>
            <person name="Rogers M.B."/>
            <person name="Hilley J.D."/>
            <person name="Dickens N.J."/>
            <person name="Wilkes J."/>
            <person name="Bates P.A."/>
            <person name="Depledge D.P."/>
            <person name="Harris D."/>
            <person name="Her Y."/>
            <person name="Herzyk P."/>
            <person name="Imamura H."/>
            <person name="Otto T.D."/>
            <person name="Sanders M."/>
            <person name="Seeger K."/>
            <person name="Dujardin J.C."/>
            <person name="Berriman M."/>
            <person name="Smith D.F."/>
            <person name="Hertz-Fowler C."/>
            <person name="Mottram J.C."/>
        </authorList>
    </citation>
    <scope>NUCLEOTIDE SEQUENCE [LARGE SCALE GENOMIC DNA]</scope>
    <source>
        <strain evidence="2 3">MHOM/GT/2001/U1103</strain>
    </source>
</reference>
<dbReference type="PANTHER" id="PTHR40741">
    <property type="entry name" value="AMASTIN-RELATED"/>
    <property type="match status" value="1"/>
</dbReference>